<evidence type="ECO:0000313" key="6">
    <source>
        <dbReference type="EMBL" id="SDM73064.1"/>
    </source>
</evidence>
<dbReference type="EMBL" id="FNIB01000002">
    <property type="protein sequence ID" value="SDM73064.1"/>
    <property type="molecule type" value="Genomic_DNA"/>
</dbReference>
<dbReference type="Proteomes" id="UP000298252">
    <property type="component" value="Unassembled WGS sequence"/>
</dbReference>
<evidence type="ECO:0000256" key="4">
    <source>
        <dbReference type="SAM" id="MobiDB-lite"/>
    </source>
</evidence>
<dbReference type="STRING" id="1424659.SAMN05216368_102112"/>
<evidence type="ECO:0000313" key="8">
    <source>
        <dbReference type="Proteomes" id="UP000199639"/>
    </source>
</evidence>
<organism evidence="6 8">
    <name type="scientific">Cryobacterium flavum</name>
    <dbReference type="NCBI Taxonomy" id="1424659"/>
    <lineage>
        <taxon>Bacteria</taxon>
        <taxon>Bacillati</taxon>
        <taxon>Actinomycetota</taxon>
        <taxon>Actinomycetes</taxon>
        <taxon>Micrococcales</taxon>
        <taxon>Microbacteriaceae</taxon>
        <taxon>Cryobacterium</taxon>
    </lineage>
</organism>
<dbReference type="Gene3D" id="3.40.630.30">
    <property type="match status" value="1"/>
</dbReference>
<dbReference type="InterPro" id="IPR000182">
    <property type="entry name" value="GNAT_dom"/>
</dbReference>
<proteinExistence type="inferred from homology"/>
<dbReference type="EMBL" id="SOFD01000009">
    <property type="protein sequence ID" value="TFB81155.1"/>
    <property type="molecule type" value="Genomic_DNA"/>
</dbReference>
<keyword evidence="9" id="KW-1185">Reference proteome</keyword>
<sequence>MRPFVLSSPGVVLDQPVADDADRVFEYCQDPIFERFLTVPWPYRFEHAEGFLSEYVPAGWMSDREYTWALRETAGADLLGVIALRLTGESVAADASVHRVGSIGFWLGAPHRGRGLIPEAQRLVADWAFSSRLIDVLHWECLLGNVASARAAWKSGFRYSGVGPSVAAYRDGSYPDSWQGHLAAGDDRGPQPGWPAETLGSR</sequence>
<accession>A0A4R8VEC0</accession>
<reference evidence="7 9" key="2">
    <citation type="submission" date="2019-03" db="EMBL/GenBank/DDBJ databases">
        <title>Genomics of glacier-inhabiting Cryobacterium strains.</title>
        <authorList>
            <person name="Liu Q."/>
            <person name="Xin Y.-H."/>
        </authorList>
    </citation>
    <scope>NUCLEOTIDE SEQUENCE [LARGE SCALE GENOMIC DNA]</scope>
    <source>
        <strain evidence="7 9">Hh8</strain>
    </source>
</reference>
<evidence type="ECO:0000313" key="9">
    <source>
        <dbReference type="Proteomes" id="UP000298252"/>
    </source>
</evidence>
<dbReference type="PANTHER" id="PTHR43792:SF8">
    <property type="entry name" value="[RIBOSOMAL PROTEIN US5]-ALANINE N-ACETYLTRANSFERASE"/>
    <property type="match status" value="1"/>
</dbReference>
<dbReference type="Proteomes" id="UP000199639">
    <property type="component" value="Unassembled WGS sequence"/>
</dbReference>
<evidence type="ECO:0000313" key="7">
    <source>
        <dbReference type="EMBL" id="TFB81155.1"/>
    </source>
</evidence>
<gene>
    <name evidence="7" type="ORF">E3O21_04730</name>
    <name evidence="6" type="ORF">SAMN05216368_102112</name>
</gene>
<evidence type="ECO:0000259" key="5">
    <source>
        <dbReference type="PROSITE" id="PS51186"/>
    </source>
</evidence>
<name>A0A4R8VEC0_9MICO</name>
<feature type="region of interest" description="Disordered" evidence="4">
    <location>
        <begin position="180"/>
        <end position="202"/>
    </location>
</feature>
<dbReference type="AlphaFoldDB" id="A0A4R8VEC0"/>
<reference evidence="6 8" key="1">
    <citation type="submission" date="2016-10" db="EMBL/GenBank/DDBJ databases">
        <authorList>
            <person name="Varghese N."/>
            <person name="Submissions S."/>
        </authorList>
    </citation>
    <scope>NUCLEOTIDE SEQUENCE [LARGE SCALE GENOMIC DNA]</scope>
    <source>
        <strain evidence="6 8">CGMCC 1.11215</strain>
    </source>
</reference>
<evidence type="ECO:0000256" key="2">
    <source>
        <dbReference type="ARBA" id="ARBA00023315"/>
    </source>
</evidence>
<dbReference type="SUPFAM" id="SSF55729">
    <property type="entry name" value="Acyl-CoA N-acyltransferases (Nat)"/>
    <property type="match status" value="1"/>
</dbReference>
<comment type="similarity">
    <text evidence="3">Belongs to the acetyltransferase family. RimJ subfamily.</text>
</comment>
<dbReference type="InterPro" id="IPR051531">
    <property type="entry name" value="N-acetyltransferase"/>
</dbReference>
<feature type="domain" description="N-acetyltransferase" evidence="5">
    <location>
        <begin position="11"/>
        <end position="176"/>
    </location>
</feature>
<dbReference type="Pfam" id="PF13302">
    <property type="entry name" value="Acetyltransf_3"/>
    <property type="match status" value="1"/>
</dbReference>
<dbReference type="GO" id="GO:0016747">
    <property type="term" value="F:acyltransferase activity, transferring groups other than amino-acyl groups"/>
    <property type="evidence" value="ECO:0007669"/>
    <property type="project" value="InterPro"/>
</dbReference>
<evidence type="ECO:0000256" key="1">
    <source>
        <dbReference type="ARBA" id="ARBA00022679"/>
    </source>
</evidence>
<dbReference type="PANTHER" id="PTHR43792">
    <property type="entry name" value="GNAT FAMILY, PUTATIVE (AFU_ORTHOLOGUE AFUA_3G00765)-RELATED-RELATED"/>
    <property type="match status" value="1"/>
</dbReference>
<dbReference type="PROSITE" id="PS51186">
    <property type="entry name" value="GNAT"/>
    <property type="match status" value="1"/>
</dbReference>
<keyword evidence="1 6" id="KW-0808">Transferase</keyword>
<dbReference type="InterPro" id="IPR016181">
    <property type="entry name" value="Acyl_CoA_acyltransferase"/>
</dbReference>
<protein>
    <submittedName>
        <fullName evidence="6 7">N-acetyltransferase</fullName>
    </submittedName>
</protein>
<evidence type="ECO:0000256" key="3">
    <source>
        <dbReference type="ARBA" id="ARBA00038502"/>
    </source>
</evidence>
<keyword evidence="2" id="KW-0012">Acyltransferase</keyword>